<protein>
    <submittedName>
        <fullName evidence="1">Uncharacterized protein</fullName>
    </submittedName>
</protein>
<dbReference type="EMBL" id="KN831952">
    <property type="protein sequence ID" value="KIO10559.1"/>
    <property type="molecule type" value="Genomic_DNA"/>
</dbReference>
<organism evidence="1 2">
    <name type="scientific">Pisolithus tinctorius Marx 270</name>
    <dbReference type="NCBI Taxonomy" id="870435"/>
    <lineage>
        <taxon>Eukaryota</taxon>
        <taxon>Fungi</taxon>
        <taxon>Dikarya</taxon>
        <taxon>Basidiomycota</taxon>
        <taxon>Agaricomycotina</taxon>
        <taxon>Agaricomycetes</taxon>
        <taxon>Agaricomycetidae</taxon>
        <taxon>Boletales</taxon>
        <taxon>Sclerodermatineae</taxon>
        <taxon>Pisolithaceae</taxon>
        <taxon>Pisolithus</taxon>
    </lineage>
</organism>
<evidence type="ECO:0000313" key="1">
    <source>
        <dbReference type="EMBL" id="KIO10559.1"/>
    </source>
</evidence>
<keyword evidence="2" id="KW-1185">Reference proteome</keyword>
<feature type="non-terminal residue" evidence="1">
    <location>
        <position position="1"/>
    </location>
</feature>
<reference evidence="2" key="2">
    <citation type="submission" date="2015-01" db="EMBL/GenBank/DDBJ databases">
        <title>Evolutionary Origins and Diversification of the Mycorrhizal Mutualists.</title>
        <authorList>
            <consortium name="DOE Joint Genome Institute"/>
            <consortium name="Mycorrhizal Genomics Consortium"/>
            <person name="Kohler A."/>
            <person name="Kuo A."/>
            <person name="Nagy L.G."/>
            <person name="Floudas D."/>
            <person name="Copeland A."/>
            <person name="Barry K.W."/>
            <person name="Cichocki N."/>
            <person name="Veneault-Fourrey C."/>
            <person name="LaButti K."/>
            <person name="Lindquist E.A."/>
            <person name="Lipzen A."/>
            <person name="Lundell T."/>
            <person name="Morin E."/>
            <person name="Murat C."/>
            <person name="Riley R."/>
            <person name="Ohm R."/>
            <person name="Sun H."/>
            <person name="Tunlid A."/>
            <person name="Henrissat B."/>
            <person name="Grigoriev I.V."/>
            <person name="Hibbett D.S."/>
            <person name="Martin F."/>
        </authorList>
    </citation>
    <scope>NUCLEOTIDE SEQUENCE [LARGE SCALE GENOMIC DNA]</scope>
    <source>
        <strain evidence="2">Marx 270</strain>
    </source>
</reference>
<dbReference type="AlphaFoldDB" id="A0A0C3PPY8"/>
<accession>A0A0C3PPY8</accession>
<gene>
    <name evidence="1" type="ORF">M404DRAFT_129976</name>
</gene>
<dbReference type="OrthoDB" id="2651020at2759"/>
<reference evidence="1 2" key="1">
    <citation type="submission" date="2014-04" db="EMBL/GenBank/DDBJ databases">
        <authorList>
            <consortium name="DOE Joint Genome Institute"/>
            <person name="Kuo A."/>
            <person name="Kohler A."/>
            <person name="Costa M.D."/>
            <person name="Nagy L.G."/>
            <person name="Floudas D."/>
            <person name="Copeland A."/>
            <person name="Barry K.W."/>
            <person name="Cichocki N."/>
            <person name="Veneault-Fourrey C."/>
            <person name="LaButti K."/>
            <person name="Lindquist E.A."/>
            <person name="Lipzen A."/>
            <person name="Lundell T."/>
            <person name="Morin E."/>
            <person name="Murat C."/>
            <person name="Sun H."/>
            <person name="Tunlid A."/>
            <person name="Henrissat B."/>
            <person name="Grigoriev I.V."/>
            <person name="Hibbett D.S."/>
            <person name="Martin F."/>
            <person name="Nordberg H.P."/>
            <person name="Cantor M.N."/>
            <person name="Hua S.X."/>
        </authorList>
    </citation>
    <scope>NUCLEOTIDE SEQUENCE [LARGE SCALE GENOMIC DNA]</scope>
    <source>
        <strain evidence="1 2">Marx 270</strain>
    </source>
</reference>
<evidence type="ECO:0000313" key="2">
    <source>
        <dbReference type="Proteomes" id="UP000054217"/>
    </source>
</evidence>
<sequence length="72" mass="7751">FQTTDGAYLDTILIHRSLHSAFPPGHKGCAVALQEIARALELRAWQAGRDSDAEAAMALRHEAVMTASSYPG</sequence>
<dbReference type="HOGENOM" id="CLU_2892218_0_0_1"/>
<dbReference type="InParanoid" id="A0A0C3PPY8"/>
<name>A0A0C3PPY8_PISTI</name>
<dbReference type="Proteomes" id="UP000054217">
    <property type="component" value="Unassembled WGS sequence"/>
</dbReference>
<proteinExistence type="predicted"/>